<keyword evidence="1" id="KW-0175">Coiled coil</keyword>
<sequence>MYVYMYITILTTPFKVNRFGLLAIAALKELRARQLEKSIQEAERDAEKSKRRLEEKSLKKVLMDRHLTRHRIPGDGDCMFNALAHQFSLMGITVTLQAGYFLEDMLYMNTVLIYTRCKALTCYCYILLAASKSE</sequence>
<organism evidence="5">
    <name type="scientific">Soboliphyme baturini</name>
    <dbReference type="NCBI Taxonomy" id="241478"/>
    <lineage>
        <taxon>Eukaryota</taxon>
        <taxon>Metazoa</taxon>
        <taxon>Ecdysozoa</taxon>
        <taxon>Nematoda</taxon>
        <taxon>Enoplea</taxon>
        <taxon>Dorylaimia</taxon>
        <taxon>Dioctophymatida</taxon>
        <taxon>Dioctophymatoidea</taxon>
        <taxon>Soboliphymatidae</taxon>
        <taxon>Soboliphyme</taxon>
    </lineage>
</organism>
<dbReference type="InterPro" id="IPR038765">
    <property type="entry name" value="Papain-like_cys_pep_sf"/>
</dbReference>
<dbReference type="SUPFAM" id="SSF54001">
    <property type="entry name" value="Cysteine proteinases"/>
    <property type="match status" value="1"/>
</dbReference>
<name>A0A183J4E0_9BILA</name>
<dbReference type="OrthoDB" id="415023at2759"/>
<dbReference type="Gene3D" id="3.90.70.80">
    <property type="match status" value="1"/>
</dbReference>
<dbReference type="WBParaSite" id="SBAD_0001111401-mRNA-1">
    <property type="protein sequence ID" value="SBAD_0001111401-mRNA-1"/>
    <property type="gene ID" value="SBAD_0001111401"/>
</dbReference>
<dbReference type="AlphaFoldDB" id="A0A183J4E0"/>
<feature type="domain" description="OTU" evidence="2">
    <location>
        <begin position="67"/>
        <end position="134"/>
    </location>
</feature>
<dbReference type="InterPro" id="IPR003323">
    <property type="entry name" value="OTU_dom"/>
</dbReference>
<dbReference type="Proteomes" id="UP000270296">
    <property type="component" value="Unassembled WGS sequence"/>
</dbReference>
<keyword evidence="4" id="KW-1185">Reference proteome</keyword>
<evidence type="ECO:0000256" key="1">
    <source>
        <dbReference type="SAM" id="Coils"/>
    </source>
</evidence>
<reference evidence="5" key="1">
    <citation type="submission" date="2016-06" db="UniProtKB">
        <authorList>
            <consortium name="WormBaseParasite"/>
        </authorList>
    </citation>
    <scope>IDENTIFICATION</scope>
</reference>
<gene>
    <name evidence="3" type="ORF">SBAD_LOCUS10738</name>
</gene>
<evidence type="ECO:0000313" key="3">
    <source>
        <dbReference type="EMBL" id="VDP34276.1"/>
    </source>
</evidence>
<feature type="coiled-coil region" evidence="1">
    <location>
        <begin position="25"/>
        <end position="59"/>
    </location>
</feature>
<evidence type="ECO:0000313" key="4">
    <source>
        <dbReference type="Proteomes" id="UP000270296"/>
    </source>
</evidence>
<evidence type="ECO:0000259" key="2">
    <source>
        <dbReference type="PROSITE" id="PS50802"/>
    </source>
</evidence>
<protein>
    <submittedName>
        <fullName evidence="5">OTU domain-containing protein</fullName>
    </submittedName>
</protein>
<proteinExistence type="predicted"/>
<accession>A0A183J4E0</accession>
<dbReference type="EMBL" id="UZAM01014494">
    <property type="protein sequence ID" value="VDP34276.1"/>
    <property type="molecule type" value="Genomic_DNA"/>
</dbReference>
<reference evidence="3 4" key="2">
    <citation type="submission" date="2018-11" db="EMBL/GenBank/DDBJ databases">
        <authorList>
            <consortium name="Pathogen Informatics"/>
        </authorList>
    </citation>
    <scope>NUCLEOTIDE SEQUENCE [LARGE SCALE GENOMIC DNA]</scope>
</reference>
<evidence type="ECO:0000313" key="5">
    <source>
        <dbReference type="WBParaSite" id="SBAD_0001111401-mRNA-1"/>
    </source>
</evidence>
<dbReference type="PROSITE" id="PS50802">
    <property type="entry name" value="OTU"/>
    <property type="match status" value="1"/>
</dbReference>